<evidence type="ECO:0000256" key="1">
    <source>
        <dbReference type="SAM" id="MobiDB-lite"/>
    </source>
</evidence>
<feature type="compositionally biased region" description="Polar residues" evidence="1">
    <location>
        <begin position="142"/>
        <end position="162"/>
    </location>
</feature>
<proteinExistence type="predicted"/>
<name>A0A167N839_CALVF</name>
<dbReference type="AlphaFoldDB" id="A0A167N839"/>
<reference evidence="2 3" key="1">
    <citation type="journal article" date="2016" name="Mol. Biol. Evol.">
        <title>Comparative Genomics of Early-Diverging Mushroom-Forming Fungi Provides Insights into the Origins of Lignocellulose Decay Capabilities.</title>
        <authorList>
            <person name="Nagy L.G."/>
            <person name="Riley R."/>
            <person name="Tritt A."/>
            <person name="Adam C."/>
            <person name="Daum C."/>
            <person name="Floudas D."/>
            <person name="Sun H."/>
            <person name="Yadav J.S."/>
            <person name="Pangilinan J."/>
            <person name="Larsson K.H."/>
            <person name="Matsuura K."/>
            <person name="Barry K."/>
            <person name="Labutti K."/>
            <person name="Kuo R."/>
            <person name="Ohm R.A."/>
            <person name="Bhattacharya S.S."/>
            <person name="Shirouzu T."/>
            <person name="Yoshinaga Y."/>
            <person name="Martin F.M."/>
            <person name="Grigoriev I.V."/>
            <person name="Hibbett D.S."/>
        </authorList>
    </citation>
    <scope>NUCLEOTIDE SEQUENCE [LARGE SCALE GENOMIC DNA]</scope>
    <source>
        <strain evidence="2 3">TUFC12733</strain>
    </source>
</reference>
<keyword evidence="3" id="KW-1185">Reference proteome</keyword>
<evidence type="ECO:0000313" key="3">
    <source>
        <dbReference type="Proteomes" id="UP000076738"/>
    </source>
</evidence>
<dbReference type="EMBL" id="KV417280">
    <property type="protein sequence ID" value="KZO97444.1"/>
    <property type="molecule type" value="Genomic_DNA"/>
</dbReference>
<organism evidence="2 3">
    <name type="scientific">Calocera viscosa (strain TUFC12733)</name>
    <dbReference type="NCBI Taxonomy" id="1330018"/>
    <lineage>
        <taxon>Eukaryota</taxon>
        <taxon>Fungi</taxon>
        <taxon>Dikarya</taxon>
        <taxon>Basidiomycota</taxon>
        <taxon>Agaricomycotina</taxon>
        <taxon>Dacrymycetes</taxon>
        <taxon>Dacrymycetales</taxon>
        <taxon>Dacrymycetaceae</taxon>
        <taxon>Calocera</taxon>
    </lineage>
</organism>
<protein>
    <submittedName>
        <fullName evidence="2">Uncharacterized protein</fullName>
    </submittedName>
</protein>
<sequence>MLSHSRAAGSEMEQSRHVFGSHIIVQNNAFTVLSQHRHIDSSATTAAAKPPRLRMLRGQGCPSPAGQLRVLNSSAVVDVRVAQHCLQMRLCRCWAEQRGQPGNQILPVPPQSQAMCLDAKPEIWQQQLLIISGSSAFYTANANSPSQNKPKAPTNNSSSLACDNNIPPRR</sequence>
<feature type="region of interest" description="Disordered" evidence="1">
    <location>
        <begin position="142"/>
        <end position="170"/>
    </location>
</feature>
<dbReference type="Proteomes" id="UP000076738">
    <property type="component" value="Unassembled WGS sequence"/>
</dbReference>
<evidence type="ECO:0000313" key="2">
    <source>
        <dbReference type="EMBL" id="KZO97444.1"/>
    </source>
</evidence>
<gene>
    <name evidence="2" type="ORF">CALVIDRAFT_89127</name>
</gene>
<accession>A0A167N839</accession>